<feature type="region of interest" description="Disordered" evidence="1">
    <location>
        <begin position="1"/>
        <end position="26"/>
    </location>
</feature>
<reference evidence="2" key="1">
    <citation type="submission" date="2014-11" db="EMBL/GenBank/DDBJ databases">
        <authorList>
            <person name="Amaro Gonzalez C."/>
        </authorList>
    </citation>
    <scope>NUCLEOTIDE SEQUENCE</scope>
</reference>
<evidence type="ECO:0000313" key="2">
    <source>
        <dbReference type="EMBL" id="JAH80530.1"/>
    </source>
</evidence>
<sequence>MRHSAGTGQELRSSTEPSGLTDTQYL</sequence>
<evidence type="ECO:0000256" key="1">
    <source>
        <dbReference type="SAM" id="MobiDB-lite"/>
    </source>
</evidence>
<accession>A0A0E9VT51</accession>
<protein>
    <submittedName>
        <fullName evidence="2">Uncharacterized protein</fullName>
    </submittedName>
</protein>
<organism evidence="2">
    <name type="scientific">Anguilla anguilla</name>
    <name type="common">European freshwater eel</name>
    <name type="synonym">Muraena anguilla</name>
    <dbReference type="NCBI Taxonomy" id="7936"/>
    <lineage>
        <taxon>Eukaryota</taxon>
        <taxon>Metazoa</taxon>
        <taxon>Chordata</taxon>
        <taxon>Craniata</taxon>
        <taxon>Vertebrata</taxon>
        <taxon>Euteleostomi</taxon>
        <taxon>Actinopterygii</taxon>
        <taxon>Neopterygii</taxon>
        <taxon>Teleostei</taxon>
        <taxon>Anguilliformes</taxon>
        <taxon>Anguillidae</taxon>
        <taxon>Anguilla</taxon>
    </lineage>
</organism>
<dbReference type="AlphaFoldDB" id="A0A0E9VT51"/>
<proteinExistence type="predicted"/>
<reference evidence="2" key="2">
    <citation type="journal article" date="2015" name="Fish Shellfish Immunol.">
        <title>Early steps in the European eel (Anguilla anguilla)-Vibrio vulnificus interaction in the gills: Role of the RtxA13 toxin.</title>
        <authorList>
            <person name="Callol A."/>
            <person name="Pajuelo D."/>
            <person name="Ebbesson L."/>
            <person name="Teles M."/>
            <person name="MacKenzie S."/>
            <person name="Amaro C."/>
        </authorList>
    </citation>
    <scope>NUCLEOTIDE SEQUENCE</scope>
</reference>
<name>A0A0E9VT51_ANGAN</name>
<dbReference type="EMBL" id="GBXM01028047">
    <property type="protein sequence ID" value="JAH80530.1"/>
    <property type="molecule type" value="Transcribed_RNA"/>
</dbReference>